<dbReference type="GO" id="GO:0098797">
    <property type="term" value="C:plasma membrane protein complex"/>
    <property type="evidence" value="ECO:0007669"/>
    <property type="project" value="TreeGrafter"/>
</dbReference>
<dbReference type="EMBL" id="CAADEY010000022">
    <property type="protein sequence ID" value="VFJ48638.1"/>
    <property type="molecule type" value="Genomic_DNA"/>
</dbReference>
<reference evidence="9" key="1">
    <citation type="submission" date="2019-02" db="EMBL/GenBank/DDBJ databases">
        <authorList>
            <person name="Gruber-Vodicka R. H."/>
            <person name="Seah K. B. B."/>
        </authorList>
    </citation>
    <scope>NUCLEOTIDE SEQUENCE</scope>
    <source>
        <strain evidence="9">BECK_DK161</strain>
    </source>
</reference>
<name>A0A450S9K5_9GAMM</name>
<dbReference type="Pfam" id="PF02687">
    <property type="entry name" value="FtsX"/>
    <property type="match status" value="1"/>
</dbReference>
<evidence type="ECO:0000313" key="9">
    <source>
        <dbReference type="EMBL" id="VFJ48638.1"/>
    </source>
</evidence>
<keyword evidence="4 7" id="KW-0812">Transmembrane</keyword>
<evidence type="ECO:0000256" key="5">
    <source>
        <dbReference type="ARBA" id="ARBA00022989"/>
    </source>
</evidence>
<evidence type="ECO:0000256" key="7">
    <source>
        <dbReference type="SAM" id="Phobius"/>
    </source>
</evidence>
<evidence type="ECO:0000256" key="1">
    <source>
        <dbReference type="ARBA" id="ARBA00004651"/>
    </source>
</evidence>
<dbReference type="AlphaFoldDB" id="A0A450S9K5"/>
<feature type="transmembrane region" description="Helical" evidence="7">
    <location>
        <begin position="327"/>
        <end position="352"/>
    </location>
</feature>
<organism evidence="9">
    <name type="scientific">Candidatus Kentrum sp. DK</name>
    <dbReference type="NCBI Taxonomy" id="2126562"/>
    <lineage>
        <taxon>Bacteria</taxon>
        <taxon>Pseudomonadati</taxon>
        <taxon>Pseudomonadota</taxon>
        <taxon>Gammaproteobacteria</taxon>
        <taxon>Candidatus Kentrum</taxon>
    </lineage>
</organism>
<dbReference type="GO" id="GO:0044874">
    <property type="term" value="P:lipoprotein localization to outer membrane"/>
    <property type="evidence" value="ECO:0007669"/>
    <property type="project" value="TreeGrafter"/>
</dbReference>
<accession>A0A450S9K5</accession>
<feature type="transmembrane region" description="Helical" evidence="7">
    <location>
        <begin position="29"/>
        <end position="52"/>
    </location>
</feature>
<comment type="similarity">
    <text evidence="2">Belongs to the ABC-4 integral membrane protein family. LolC/E subfamily.</text>
</comment>
<dbReference type="PANTHER" id="PTHR30489">
    <property type="entry name" value="LIPOPROTEIN-RELEASING SYSTEM TRANSMEMBRANE PROTEIN LOLE"/>
    <property type="match status" value="1"/>
</dbReference>
<evidence type="ECO:0000259" key="8">
    <source>
        <dbReference type="Pfam" id="PF02687"/>
    </source>
</evidence>
<feature type="transmembrane region" description="Helical" evidence="7">
    <location>
        <begin position="378"/>
        <end position="398"/>
    </location>
</feature>
<feature type="domain" description="ABC3 transporter permease C-terminal" evidence="8">
    <location>
        <begin position="285"/>
        <end position="405"/>
    </location>
</feature>
<evidence type="ECO:0000256" key="6">
    <source>
        <dbReference type="ARBA" id="ARBA00023136"/>
    </source>
</evidence>
<evidence type="ECO:0000256" key="4">
    <source>
        <dbReference type="ARBA" id="ARBA00022692"/>
    </source>
</evidence>
<keyword evidence="3" id="KW-1003">Cell membrane</keyword>
<keyword evidence="5 7" id="KW-1133">Transmembrane helix</keyword>
<protein>
    <submittedName>
        <fullName evidence="9">Putative ABC transport system permease protein</fullName>
    </submittedName>
</protein>
<dbReference type="InterPro" id="IPR051447">
    <property type="entry name" value="Lipoprotein-release_system"/>
</dbReference>
<dbReference type="InterPro" id="IPR003838">
    <property type="entry name" value="ABC3_permease_C"/>
</dbReference>
<dbReference type="PANTHER" id="PTHR30489:SF0">
    <property type="entry name" value="LIPOPROTEIN-RELEASING SYSTEM TRANSMEMBRANE PROTEIN LOLE"/>
    <property type="match status" value="1"/>
</dbReference>
<evidence type="ECO:0000256" key="3">
    <source>
        <dbReference type="ARBA" id="ARBA00022475"/>
    </source>
</evidence>
<evidence type="ECO:0000256" key="2">
    <source>
        <dbReference type="ARBA" id="ARBA00005236"/>
    </source>
</evidence>
<keyword evidence="6 7" id="KW-0472">Membrane</keyword>
<proteinExistence type="inferred from homology"/>
<comment type="subcellular location">
    <subcellularLocation>
        <location evidence="1">Cell membrane</location>
        <topology evidence="1">Multi-pass membrane protein</topology>
    </subcellularLocation>
</comment>
<gene>
    <name evidence="9" type="ORF">BECKDK2373C_GA0170839_102229</name>
</gene>
<sequence length="412" mass="44995">MFKQISPQNPPAGIVQIFRLAFRDYAHEWVMSGCFILALAAVLAPMMVLFGLKFGIVGSMIGQLVDEPRNREIRSVGSGHFDIAWFEEMAKNPGVGFIVPRTRNIAATLQLKSDTAPRIISTELIPTAAGEPLLPADMPIPTTTGEIVLSGSVARKLNIKVGDVIDGSTVRRFDGKHERVHLPLTPIAIAPVSAFPRDGGFVSLGLITAIEDFHDGRAVPALNWPGDTPPKTRMFPGFRLFADTIDDVAPLRDDLLSQGLDVRTRAVDIETVQAIDRNFTAVFWIIAVIGFIGFSFSLGASLWANVERKRRDLSVLRLVGFRTGDIVWFPVLQALFTASLGWTLASSIYIVVEQTINRMLVPQVQQGELVCQLLPEHFLITAGLTLFAAISAAALGGYRSARIEPSEGLRDL</sequence>
<feature type="transmembrane region" description="Helical" evidence="7">
    <location>
        <begin position="281"/>
        <end position="306"/>
    </location>
</feature>